<comment type="similarity">
    <text evidence="6">Belongs to the TRAFAC class OBG-HflX-like GTPase superfamily. OBG GTPase family. YchF/OLA1 subfamily.</text>
</comment>
<dbReference type="STRING" id="83219.PM02_12230"/>
<dbReference type="Pfam" id="PF06071">
    <property type="entry name" value="YchF-GTPase_C"/>
    <property type="match status" value="1"/>
</dbReference>
<name>A0A061SPQ2_9RHOB</name>
<evidence type="ECO:0000256" key="5">
    <source>
        <dbReference type="ARBA" id="ARBA00022842"/>
    </source>
</evidence>
<feature type="domain" description="TGS" evidence="8">
    <location>
        <begin position="280"/>
        <end position="363"/>
    </location>
</feature>
<dbReference type="Gene3D" id="3.10.20.30">
    <property type="match status" value="1"/>
</dbReference>
<dbReference type="PROSITE" id="PS51710">
    <property type="entry name" value="G_OBG"/>
    <property type="match status" value="1"/>
</dbReference>
<dbReference type="InterPro" id="IPR012675">
    <property type="entry name" value="Beta-grasp_dom_sf"/>
</dbReference>
<reference evidence="9 10" key="1">
    <citation type="journal article" date="2014" name="Genome Announc.">
        <title>Draft Genome Sequences of Two Isolates of the Roseobacter Group, Sulfitobacter sp. Strains 3SOLIMAR09 and 1FIGIMAR09, from Harbors of Mallorca Island (Mediterranean Sea).</title>
        <authorList>
            <person name="Mas-Llado M."/>
            <person name="Pina-Villalonga J.M."/>
            <person name="Brunet-Galmes I."/>
            <person name="Nogales B."/>
            <person name="Bosch R."/>
        </authorList>
    </citation>
    <scope>NUCLEOTIDE SEQUENCE [LARGE SCALE GENOMIC DNA]</scope>
    <source>
        <strain evidence="9 10">1FIGIMAR09</strain>
    </source>
</reference>
<dbReference type="PRINTS" id="PR00326">
    <property type="entry name" value="GTP1OBG"/>
</dbReference>
<dbReference type="InterPro" id="IPR006073">
    <property type="entry name" value="GTP-bd"/>
</dbReference>
<dbReference type="HAMAP" id="MF_00944">
    <property type="entry name" value="YchF_OLA1_ATPase"/>
    <property type="match status" value="1"/>
</dbReference>
<evidence type="ECO:0000256" key="2">
    <source>
        <dbReference type="ARBA" id="ARBA00022723"/>
    </source>
</evidence>
<dbReference type="GO" id="GO:0043023">
    <property type="term" value="F:ribosomal large subunit binding"/>
    <property type="evidence" value="ECO:0007669"/>
    <property type="project" value="UniProtKB-UniRule"/>
</dbReference>
<dbReference type="InterPro" id="IPR031167">
    <property type="entry name" value="G_OBG"/>
</dbReference>
<feature type="binding site" evidence="6">
    <location>
        <begin position="12"/>
        <end position="17"/>
    </location>
    <ligand>
        <name>ATP</name>
        <dbReference type="ChEBI" id="CHEBI:30616"/>
    </ligand>
</feature>
<keyword evidence="10" id="KW-1185">Reference proteome</keyword>
<dbReference type="InterPro" id="IPR004396">
    <property type="entry name" value="ATPase_YchF/OLA1"/>
</dbReference>
<protein>
    <recommendedName>
        <fullName evidence="6">Ribosome-binding ATPase YchF</fullName>
    </recommendedName>
</protein>
<dbReference type="PANTHER" id="PTHR23305">
    <property type="entry name" value="OBG GTPASE FAMILY"/>
    <property type="match status" value="1"/>
</dbReference>
<dbReference type="InterPro" id="IPR041706">
    <property type="entry name" value="YchF_N"/>
</dbReference>
<evidence type="ECO:0000256" key="4">
    <source>
        <dbReference type="ARBA" id="ARBA00022840"/>
    </source>
</evidence>
<evidence type="ECO:0000256" key="6">
    <source>
        <dbReference type="HAMAP-Rule" id="MF_00944"/>
    </source>
</evidence>
<dbReference type="GO" id="GO:0005524">
    <property type="term" value="F:ATP binding"/>
    <property type="evidence" value="ECO:0007669"/>
    <property type="project" value="UniProtKB-UniRule"/>
</dbReference>
<gene>
    <name evidence="6" type="primary">ychF</name>
    <name evidence="9" type="ORF">PM02_12230</name>
</gene>
<dbReference type="RefSeq" id="WP_037908755.1">
    <property type="nucleotide sequence ID" value="NZ_JEMU01000009.1"/>
</dbReference>
<proteinExistence type="inferred from homology"/>
<dbReference type="Proteomes" id="UP000027337">
    <property type="component" value="Unassembled WGS sequence"/>
</dbReference>
<dbReference type="CDD" id="cd04867">
    <property type="entry name" value="TGS_YchF_OLA1"/>
    <property type="match status" value="1"/>
</dbReference>
<comment type="function">
    <text evidence="6">ATPase that binds to both the 70S ribosome and the 50S ribosomal subunit in a nucleotide-independent manner.</text>
</comment>
<evidence type="ECO:0000259" key="7">
    <source>
        <dbReference type="PROSITE" id="PS51710"/>
    </source>
</evidence>
<dbReference type="InterPro" id="IPR013029">
    <property type="entry name" value="YchF_C"/>
</dbReference>
<dbReference type="Pfam" id="PF01926">
    <property type="entry name" value="MMR_HSR1"/>
    <property type="match status" value="1"/>
</dbReference>
<dbReference type="GO" id="GO:0046872">
    <property type="term" value="F:metal ion binding"/>
    <property type="evidence" value="ECO:0007669"/>
    <property type="project" value="UniProtKB-KW"/>
</dbReference>
<evidence type="ECO:0000313" key="9">
    <source>
        <dbReference type="EMBL" id="KAJ02852.1"/>
    </source>
</evidence>
<feature type="domain" description="OBG-type G" evidence="7">
    <location>
        <begin position="3"/>
        <end position="258"/>
    </location>
</feature>
<dbReference type="GO" id="GO:0005737">
    <property type="term" value="C:cytoplasm"/>
    <property type="evidence" value="ECO:0007669"/>
    <property type="project" value="TreeGrafter"/>
</dbReference>
<organism evidence="9 10">
    <name type="scientific">Sulfitobacter mediterraneus</name>
    <dbReference type="NCBI Taxonomy" id="83219"/>
    <lineage>
        <taxon>Bacteria</taxon>
        <taxon>Pseudomonadati</taxon>
        <taxon>Pseudomonadota</taxon>
        <taxon>Alphaproteobacteria</taxon>
        <taxon>Rhodobacterales</taxon>
        <taxon>Roseobacteraceae</taxon>
        <taxon>Sulfitobacter</taxon>
    </lineage>
</organism>
<dbReference type="NCBIfam" id="TIGR00092">
    <property type="entry name" value="redox-regulated ATPase YchF"/>
    <property type="match status" value="1"/>
</dbReference>
<keyword evidence="5" id="KW-0460">Magnesium</keyword>
<dbReference type="SUPFAM" id="SSF81271">
    <property type="entry name" value="TGS-like"/>
    <property type="match status" value="1"/>
</dbReference>
<keyword evidence="3 6" id="KW-0547">Nucleotide-binding</keyword>
<comment type="cofactor">
    <cofactor evidence="1">
        <name>Mg(2+)</name>
        <dbReference type="ChEBI" id="CHEBI:18420"/>
    </cofactor>
</comment>
<accession>A0A061SPQ2</accession>
<dbReference type="SUPFAM" id="SSF52540">
    <property type="entry name" value="P-loop containing nucleoside triphosphate hydrolases"/>
    <property type="match status" value="1"/>
</dbReference>
<dbReference type="FunFam" id="1.10.150.300:FF:000001">
    <property type="entry name" value="Ribosome-binding ATPase YchF"/>
    <property type="match status" value="1"/>
</dbReference>
<dbReference type="InterPro" id="IPR027417">
    <property type="entry name" value="P-loop_NTPase"/>
</dbReference>
<evidence type="ECO:0000313" key="10">
    <source>
        <dbReference type="Proteomes" id="UP000027337"/>
    </source>
</evidence>
<dbReference type="FunFam" id="3.10.20.30:FF:000001">
    <property type="entry name" value="Ribosome-binding ATPase YchF"/>
    <property type="match status" value="1"/>
</dbReference>
<dbReference type="InterPro" id="IPR023192">
    <property type="entry name" value="TGS-like_dom_sf"/>
</dbReference>
<dbReference type="PANTHER" id="PTHR23305:SF18">
    <property type="entry name" value="OBG-TYPE G DOMAIN-CONTAINING PROTEIN"/>
    <property type="match status" value="1"/>
</dbReference>
<evidence type="ECO:0000256" key="3">
    <source>
        <dbReference type="ARBA" id="ARBA00022741"/>
    </source>
</evidence>
<dbReference type="InterPro" id="IPR004095">
    <property type="entry name" value="TGS"/>
</dbReference>
<sequence>MGFKMGIVGLPNVGKSTLFNALTRTAAAQAANFPFCTIEPNVGEVAVPDARLDKLAAIAGSKQIIPTRMTFVDIAGLVKGASKGEGLGNQFLANIREVDAIAHVLRCFEDGDVTHVEGRVDPVADAETIDTELMLADIESIEKRLQNIVRKVRGGDKEAVQQERLMRMALEALEAGNPARVVDVDEEDAKAWRMLQLLTTKPVLYVCNVGESEAANGNDFSAKVAEMAAAQGNAHVIISAQIEEEISQLEAEEADMFLEEMGLKEAGLDRLIRAGYELLHLETYFTVGPKEARAWTIKTGTSAPKAAGVIHGDFEKGFIRAETIAYDDFVSLGGEGPAKEAGKMRAEGKAYTVKDGDVLHFLFNT</sequence>
<keyword evidence="2" id="KW-0479">Metal-binding</keyword>
<evidence type="ECO:0000259" key="8">
    <source>
        <dbReference type="PROSITE" id="PS51880"/>
    </source>
</evidence>
<keyword evidence="4 6" id="KW-0067">ATP-binding</keyword>
<dbReference type="AlphaFoldDB" id="A0A061SPQ2"/>
<comment type="caution">
    <text evidence="9">The sequence shown here is derived from an EMBL/GenBank/DDBJ whole genome shotgun (WGS) entry which is preliminary data.</text>
</comment>
<dbReference type="InterPro" id="IPR012676">
    <property type="entry name" value="TGS-like"/>
</dbReference>
<dbReference type="GO" id="GO:0016887">
    <property type="term" value="F:ATP hydrolysis activity"/>
    <property type="evidence" value="ECO:0007669"/>
    <property type="project" value="UniProtKB-UniRule"/>
</dbReference>
<dbReference type="Gene3D" id="3.40.50.300">
    <property type="entry name" value="P-loop containing nucleotide triphosphate hydrolases"/>
    <property type="match status" value="1"/>
</dbReference>
<dbReference type="eggNOG" id="COG0012">
    <property type="taxonomic scope" value="Bacteria"/>
</dbReference>
<dbReference type="Gene3D" id="1.10.150.300">
    <property type="entry name" value="TGS-like domain"/>
    <property type="match status" value="1"/>
</dbReference>
<dbReference type="PROSITE" id="PS51880">
    <property type="entry name" value="TGS"/>
    <property type="match status" value="1"/>
</dbReference>
<dbReference type="PIRSF" id="PIRSF006641">
    <property type="entry name" value="CHP00092"/>
    <property type="match status" value="1"/>
</dbReference>
<dbReference type="GO" id="GO:0005525">
    <property type="term" value="F:GTP binding"/>
    <property type="evidence" value="ECO:0007669"/>
    <property type="project" value="InterPro"/>
</dbReference>
<evidence type="ECO:0000256" key="1">
    <source>
        <dbReference type="ARBA" id="ARBA00001946"/>
    </source>
</evidence>
<dbReference type="EMBL" id="JEMU01000009">
    <property type="protein sequence ID" value="KAJ02852.1"/>
    <property type="molecule type" value="Genomic_DNA"/>
</dbReference>
<dbReference type="CDD" id="cd01900">
    <property type="entry name" value="YchF"/>
    <property type="match status" value="1"/>
</dbReference>